<name>A0A0B2V9E1_TOXCA</name>
<comment type="similarity">
    <text evidence="1">Belongs to the RutC family.</text>
</comment>
<gene>
    <name evidence="3" type="primary">HRSP12</name>
    <name evidence="3" type="ORF">Tcan_17206</name>
</gene>
<dbReference type="OMA" id="GSYFKEP"/>
<reference evidence="3 4" key="1">
    <citation type="submission" date="2014-11" db="EMBL/GenBank/DDBJ databases">
        <title>Genetic blueprint of the zoonotic pathogen Toxocara canis.</title>
        <authorList>
            <person name="Zhu X.-Q."/>
            <person name="Korhonen P.K."/>
            <person name="Cai H."/>
            <person name="Young N.D."/>
            <person name="Nejsum P."/>
            <person name="von Samson-Himmelstjerna G."/>
            <person name="Boag P.R."/>
            <person name="Tan P."/>
            <person name="Li Q."/>
            <person name="Min J."/>
            <person name="Yang Y."/>
            <person name="Wang X."/>
            <person name="Fang X."/>
            <person name="Hall R.S."/>
            <person name="Hofmann A."/>
            <person name="Sternberg P.W."/>
            <person name="Jex A.R."/>
            <person name="Gasser R.B."/>
        </authorList>
    </citation>
    <scope>NUCLEOTIDE SEQUENCE [LARGE SCALE GENOMIC DNA]</scope>
    <source>
        <strain evidence="3">PN_DK_2014</strain>
    </source>
</reference>
<feature type="compositionally biased region" description="Basic and acidic residues" evidence="2">
    <location>
        <begin position="16"/>
        <end position="34"/>
    </location>
</feature>
<evidence type="ECO:0000256" key="1">
    <source>
        <dbReference type="ARBA" id="ARBA00010552"/>
    </source>
</evidence>
<dbReference type="SUPFAM" id="SSF55298">
    <property type="entry name" value="YjgF-like"/>
    <property type="match status" value="1"/>
</dbReference>
<dbReference type="FunFam" id="3.30.1330.40:FF:000001">
    <property type="entry name" value="L-PSP family endoribonuclease"/>
    <property type="match status" value="1"/>
</dbReference>
<keyword evidence="4" id="KW-1185">Reference proteome</keyword>
<organism evidence="3 4">
    <name type="scientific">Toxocara canis</name>
    <name type="common">Canine roundworm</name>
    <dbReference type="NCBI Taxonomy" id="6265"/>
    <lineage>
        <taxon>Eukaryota</taxon>
        <taxon>Metazoa</taxon>
        <taxon>Ecdysozoa</taxon>
        <taxon>Nematoda</taxon>
        <taxon>Chromadorea</taxon>
        <taxon>Rhabditida</taxon>
        <taxon>Spirurina</taxon>
        <taxon>Ascaridomorpha</taxon>
        <taxon>Ascaridoidea</taxon>
        <taxon>Toxocaridae</taxon>
        <taxon>Toxocara</taxon>
    </lineage>
</organism>
<dbReference type="PANTHER" id="PTHR11803">
    <property type="entry name" value="2-IMINOBUTANOATE/2-IMINOPROPANOATE DEAMINASE RIDA"/>
    <property type="match status" value="1"/>
</dbReference>
<dbReference type="InterPro" id="IPR006056">
    <property type="entry name" value="RidA"/>
</dbReference>
<protein>
    <submittedName>
        <fullName evidence="3">Ribonuclease</fullName>
    </submittedName>
</protein>
<dbReference type="GO" id="GO:0005739">
    <property type="term" value="C:mitochondrion"/>
    <property type="evidence" value="ECO:0007669"/>
    <property type="project" value="TreeGrafter"/>
</dbReference>
<dbReference type="EMBL" id="JPKZ01002167">
    <property type="protein sequence ID" value="KHN78114.1"/>
    <property type="molecule type" value="Genomic_DNA"/>
</dbReference>
<dbReference type="OrthoDB" id="309640at2759"/>
<accession>A0A0B2V9E1</accession>
<dbReference type="PANTHER" id="PTHR11803:SF39">
    <property type="entry name" value="2-IMINOBUTANOATE_2-IMINOPROPANOATE DEAMINASE"/>
    <property type="match status" value="1"/>
</dbReference>
<dbReference type="STRING" id="6265.A0A0B2V9E1"/>
<feature type="region of interest" description="Disordered" evidence="2">
    <location>
        <begin position="1"/>
        <end position="37"/>
    </location>
</feature>
<proteinExistence type="inferred from homology"/>
<dbReference type="GO" id="GO:0019239">
    <property type="term" value="F:deaminase activity"/>
    <property type="evidence" value="ECO:0007669"/>
    <property type="project" value="TreeGrafter"/>
</dbReference>
<evidence type="ECO:0000256" key="2">
    <source>
        <dbReference type="SAM" id="MobiDB-lite"/>
    </source>
</evidence>
<dbReference type="NCBIfam" id="TIGR00004">
    <property type="entry name" value="Rid family detoxifying hydrolase"/>
    <property type="match status" value="1"/>
</dbReference>
<evidence type="ECO:0000313" key="3">
    <source>
        <dbReference type="EMBL" id="KHN78114.1"/>
    </source>
</evidence>
<sequence>MPQTHANEAQHAAHATHAEHADTHPEQHPDEPPSKKRNIRQMATVTRKIISTPKAPAAIGPYSQAVLVDKTLYISGSLGLVPETGKFPSDCVKAQTEQSLKNIGAILEAAGSSYDNVVKTTVLLADMNDFATVNDIYKNFFKKNFPARCAYQVAALPKNARVEIEAVAIVGEMTDA</sequence>
<evidence type="ECO:0000313" key="4">
    <source>
        <dbReference type="Proteomes" id="UP000031036"/>
    </source>
</evidence>
<dbReference type="Gene3D" id="3.30.1330.40">
    <property type="entry name" value="RutC-like"/>
    <property type="match status" value="1"/>
</dbReference>
<dbReference type="InterPro" id="IPR006175">
    <property type="entry name" value="YjgF/YER057c/UK114"/>
</dbReference>
<dbReference type="Proteomes" id="UP000031036">
    <property type="component" value="Unassembled WGS sequence"/>
</dbReference>
<dbReference type="Pfam" id="PF01042">
    <property type="entry name" value="Ribonuc_L-PSP"/>
    <property type="match status" value="1"/>
</dbReference>
<dbReference type="InterPro" id="IPR035959">
    <property type="entry name" value="RutC-like_sf"/>
</dbReference>
<feature type="compositionally biased region" description="Low complexity" evidence="2">
    <location>
        <begin position="1"/>
        <end position="15"/>
    </location>
</feature>
<comment type="caution">
    <text evidence="3">The sequence shown here is derived from an EMBL/GenBank/DDBJ whole genome shotgun (WGS) entry which is preliminary data.</text>
</comment>
<dbReference type="CDD" id="cd00448">
    <property type="entry name" value="YjgF_YER057c_UK114_family"/>
    <property type="match status" value="1"/>
</dbReference>
<dbReference type="GO" id="GO:0005829">
    <property type="term" value="C:cytosol"/>
    <property type="evidence" value="ECO:0007669"/>
    <property type="project" value="TreeGrafter"/>
</dbReference>
<dbReference type="AlphaFoldDB" id="A0A0B2V9E1"/>
<dbReference type="PROSITE" id="PS01094">
    <property type="entry name" value="UPF0076"/>
    <property type="match status" value="1"/>
</dbReference>
<dbReference type="InterPro" id="IPR019897">
    <property type="entry name" value="RidA_CS"/>
</dbReference>